<feature type="region of interest" description="Disordered" evidence="1">
    <location>
        <begin position="41"/>
        <end position="67"/>
    </location>
</feature>
<dbReference type="KEGG" id="tbv:H9L17_00485"/>
<keyword evidence="2" id="KW-0969">Cilium</keyword>
<evidence type="ECO:0000313" key="3">
    <source>
        <dbReference type="Proteomes" id="UP000515977"/>
    </source>
</evidence>
<evidence type="ECO:0000313" key="2">
    <source>
        <dbReference type="EMBL" id="QNN46707.1"/>
    </source>
</evidence>
<dbReference type="EMBL" id="CP060711">
    <property type="protein sequence ID" value="QNN46707.1"/>
    <property type="molecule type" value="Genomic_DNA"/>
</dbReference>
<dbReference type="PANTHER" id="PTHR37166">
    <property type="entry name" value="PROTEIN FLAG"/>
    <property type="match status" value="1"/>
</dbReference>
<organism evidence="2 3">
    <name type="scientific">Thermomonas brevis</name>
    <dbReference type="NCBI Taxonomy" id="215691"/>
    <lineage>
        <taxon>Bacteria</taxon>
        <taxon>Pseudomonadati</taxon>
        <taxon>Pseudomonadota</taxon>
        <taxon>Gammaproteobacteria</taxon>
        <taxon>Lysobacterales</taxon>
        <taxon>Lysobacteraceae</taxon>
        <taxon>Thermomonas</taxon>
    </lineage>
</organism>
<dbReference type="Gene3D" id="3.30.160.170">
    <property type="entry name" value="FlaG-like"/>
    <property type="match status" value="1"/>
</dbReference>
<keyword evidence="2" id="KW-0282">Flagellum</keyword>
<evidence type="ECO:0000256" key="1">
    <source>
        <dbReference type="SAM" id="MobiDB-lite"/>
    </source>
</evidence>
<dbReference type="PANTHER" id="PTHR37166:SF1">
    <property type="entry name" value="PROTEIN FLAG"/>
    <property type="match status" value="1"/>
</dbReference>
<name>A0A7G9QTN2_9GAMM</name>
<keyword evidence="3" id="KW-1185">Reference proteome</keyword>
<dbReference type="SUPFAM" id="SSF160214">
    <property type="entry name" value="FlaG-like"/>
    <property type="match status" value="1"/>
</dbReference>
<accession>A0A7G9QTN2</accession>
<dbReference type="Pfam" id="PF03646">
    <property type="entry name" value="FlaG"/>
    <property type="match status" value="1"/>
</dbReference>
<protein>
    <submittedName>
        <fullName evidence="2">Flagellar protein FlaG</fullName>
    </submittedName>
</protein>
<dbReference type="InterPro" id="IPR005186">
    <property type="entry name" value="FlaG"/>
</dbReference>
<gene>
    <name evidence="2" type="ORF">H9L17_00485</name>
</gene>
<reference evidence="2 3" key="1">
    <citation type="submission" date="2020-08" db="EMBL/GenBank/DDBJ databases">
        <title>Genome sequence of Thermomonas brevis KACC 16975T.</title>
        <authorList>
            <person name="Hyun D.-W."/>
            <person name="Bae J.-W."/>
        </authorList>
    </citation>
    <scope>NUCLEOTIDE SEQUENCE [LARGE SCALE GENOMIC DNA]</scope>
    <source>
        <strain evidence="2 3">KACC 16975</strain>
    </source>
</reference>
<keyword evidence="2" id="KW-0966">Cell projection</keyword>
<proteinExistence type="predicted"/>
<sequence>MSRHVQHHAHQCFAQRRTSRLDAWRRGFAASGFRRSFRTIRHLPARDAQAEPPPPPQKSTTPSELQKQIEATLAESRVQTNLKFRVDEDLRRVVVSVVDSDTGETILQIPDEAALAVARRLADTGTGLLDQKA</sequence>
<dbReference type="AlphaFoldDB" id="A0A7G9QTN2"/>
<dbReference type="InterPro" id="IPR035924">
    <property type="entry name" value="FlaG-like_sf"/>
</dbReference>
<dbReference type="Proteomes" id="UP000515977">
    <property type="component" value="Chromosome"/>
</dbReference>